<keyword evidence="1" id="KW-0732">Signal</keyword>
<keyword evidence="3" id="KW-1185">Reference proteome</keyword>
<feature type="chain" id="PRO_5011617031" evidence="1">
    <location>
        <begin position="24"/>
        <end position="197"/>
    </location>
</feature>
<reference evidence="2 3" key="1">
    <citation type="submission" date="2016-10" db="EMBL/GenBank/DDBJ databases">
        <authorList>
            <person name="de Groot N.N."/>
        </authorList>
    </citation>
    <scope>NUCLEOTIDE SEQUENCE [LARGE SCALE GENOMIC DNA]</scope>
    <source>
        <strain evidence="2 3">DSM 21039</strain>
    </source>
</reference>
<feature type="signal peptide" evidence="1">
    <location>
        <begin position="1"/>
        <end position="23"/>
    </location>
</feature>
<dbReference type="EMBL" id="FOBB01000011">
    <property type="protein sequence ID" value="SEN64641.1"/>
    <property type="molecule type" value="Genomic_DNA"/>
</dbReference>
<organism evidence="2 3">
    <name type="scientific">Chitinophaga rupis</name>
    <dbReference type="NCBI Taxonomy" id="573321"/>
    <lineage>
        <taxon>Bacteria</taxon>
        <taxon>Pseudomonadati</taxon>
        <taxon>Bacteroidota</taxon>
        <taxon>Chitinophagia</taxon>
        <taxon>Chitinophagales</taxon>
        <taxon>Chitinophagaceae</taxon>
        <taxon>Chitinophaga</taxon>
    </lineage>
</organism>
<proteinExistence type="predicted"/>
<dbReference type="RefSeq" id="WP_143081182.1">
    <property type="nucleotide sequence ID" value="NZ_FOBB01000011.1"/>
</dbReference>
<dbReference type="Pfam" id="PF19630">
    <property type="entry name" value="DUF6134"/>
    <property type="match status" value="1"/>
</dbReference>
<sequence>MNRLIRLCFIIGSCLVASNPLQAQVHTFEIRLGSHPVGTVEARCNINGAARHMEIKSSLETRFVSKFTDISCDYNNNVLVQSRVTRSSGKNSDDAKATITRREGARYLINVEGEQSALNNTEILHSVSDLYFAEPKQINRIYSETLGKFLVLKSLGNGEYELTLPDGKKNFYRYQKGTLKEVEVNHTLGKAFIVRTG</sequence>
<evidence type="ECO:0000256" key="1">
    <source>
        <dbReference type="SAM" id="SignalP"/>
    </source>
</evidence>
<accession>A0A1H8I8J5</accession>
<dbReference type="OrthoDB" id="1121030at2"/>
<gene>
    <name evidence="2" type="ORF">SAMN04488505_111269</name>
</gene>
<evidence type="ECO:0000313" key="3">
    <source>
        <dbReference type="Proteomes" id="UP000198984"/>
    </source>
</evidence>
<name>A0A1H8I8J5_9BACT</name>
<dbReference type="Proteomes" id="UP000198984">
    <property type="component" value="Unassembled WGS sequence"/>
</dbReference>
<dbReference type="InterPro" id="IPR045767">
    <property type="entry name" value="DUF6134"/>
</dbReference>
<protein>
    <submittedName>
        <fullName evidence="2">Uncharacterized protein</fullName>
    </submittedName>
</protein>
<dbReference type="STRING" id="573321.SAMN04488505_111269"/>
<dbReference type="AlphaFoldDB" id="A0A1H8I8J5"/>
<evidence type="ECO:0000313" key="2">
    <source>
        <dbReference type="EMBL" id="SEN64641.1"/>
    </source>
</evidence>